<evidence type="ECO:0000259" key="3">
    <source>
        <dbReference type="Pfam" id="PF00004"/>
    </source>
</evidence>
<evidence type="ECO:0000313" key="5">
    <source>
        <dbReference type="EMBL" id="RZC56962.1"/>
    </source>
</evidence>
<dbReference type="Pfam" id="PF00004">
    <property type="entry name" value="AAA"/>
    <property type="match status" value="1"/>
</dbReference>
<sequence>MAVKEEGYTNIGGGGDFRSIQTGNTVMARACVAETNATFLKLAGPQLVQMFIGDRAKFVRDAFKLVKEKDLSSSSSMRLTQLDLSDLMGT</sequence>
<dbReference type="GO" id="GO:0016887">
    <property type="term" value="F:ATP hydrolysis activity"/>
    <property type="evidence" value="ECO:0007669"/>
    <property type="project" value="InterPro"/>
</dbReference>
<organism evidence="5 6">
    <name type="scientific">Papaver somniferum</name>
    <name type="common">Opium poppy</name>
    <dbReference type="NCBI Taxonomy" id="3469"/>
    <lineage>
        <taxon>Eukaryota</taxon>
        <taxon>Viridiplantae</taxon>
        <taxon>Streptophyta</taxon>
        <taxon>Embryophyta</taxon>
        <taxon>Tracheophyta</taxon>
        <taxon>Spermatophyta</taxon>
        <taxon>Magnoliopsida</taxon>
        <taxon>Ranunculales</taxon>
        <taxon>Papaveraceae</taxon>
        <taxon>Papaveroideae</taxon>
        <taxon>Papaver</taxon>
    </lineage>
</organism>
<evidence type="ECO:0000313" key="6">
    <source>
        <dbReference type="Proteomes" id="UP000316621"/>
    </source>
</evidence>
<keyword evidence="1" id="KW-0547">Nucleotide-binding</keyword>
<dbReference type="InterPro" id="IPR050221">
    <property type="entry name" value="26S_Proteasome_ATPase"/>
</dbReference>
<reference evidence="5 6" key="1">
    <citation type="journal article" date="2018" name="Science">
        <title>The opium poppy genome and morphinan production.</title>
        <authorList>
            <person name="Guo L."/>
            <person name="Winzer T."/>
            <person name="Yang X."/>
            <person name="Li Y."/>
            <person name="Ning Z."/>
            <person name="He Z."/>
            <person name="Teodor R."/>
            <person name="Lu Y."/>
            <person name="Bowser T.A."/>
            <person name="Graham I.A."/>
            <person name="Ye K."/>
        </authorList>
    </citation>
    <scope>NUCLEOTIDE SEQUENCE [LARGE SCALE GENOMIC DNA]</scope>
    <source>
        <strain evidence="6">cv. HN1</strain>
        <tissue evidence="5">Leaves</tissue>
    </source>
</reference>
<keyword evidence="2" id="KW-0067">ATP-binding</keyword>
<dbReference type="STRING" id="3469.A0A4Y7JA81"/>
<feature type="domain" description="ATPase AAA-type core" evidence="3">
    <location>
        <begin position="22"/>
        <end position="70"/>
    </location>
</feature>
<dbReference type="Proteomes" id="UP000316621">
    <property type="component" value="Chromosome 3"/>
</dbReference>
<dbReference type="AlphaFoldDB" id="A0A4Y7JA81"/>
<dbReference type="GO" id="GO:0005524">
    <property type="term" value="F:ATP binding"/>
    <property type="evidence" value="ECO:0007669"/>
    <property type="project" value="UniProtKB-KW"/>
</dbReference>
<dbReference type="Gramene" id="RZC56958">
    <property type="protein sequence ID" value="RZC56958"/>
    <property type="gene ID" value="C5167_015805"/>
</dbReference>
<proteinExistence type="predicted"/>
<dbReference type="EMBL" id="CM010717">
    <property type="protein sequence ID" value="RZC56958.1"/>
    <property type="molecule type" value="Genomic_DNA"/>
</dbReference>
<dbReference type="InterPro" id="IPR027417">
    <property type="entry name" value="P-loop_NTPase"/>
</dbReference>
<protein>
    <recommendedName>
        <fullName evidence="3">ATPase AAA-type core domain-containing protein</fullName>
    </recommendedName>
</protein>
<gene>
    <name evidence="4" type="ORF">C5167_015805</name>
    <name evidence="5" type="ORF">C5167_015817</name>
</gene>
<accession>A0A4Y7JA81</accession>
<dbReference type="Gene3D" id="3.40.50.300">
    <property type="entry name" value="P-loop containing nucleotide triphosphate hydrolases"/>
    <property type="match status" value="1"/>
</dbReference>
<keyword evidence="6" id="KW-1185">Reference proteome</keyword>
<dbReference type="EMBL" id="CM010717">
    <property type="protein sequence ID" value="RZC56962.1"/>
    <property type="molecule type" value="Genomic_DNA"/>
</dbReference>
<dbReference type="InterPro" id="IPR003959">
    <property type="entry name" value="ATPase_AAA_core"/>
</dbReference>
<dbReference type="PANTHER" id="PTHR23073">
    <property type="entry name" value="26S PROTEASOME REGULATORY SUBUNIT"/>
    <property type="match status" value="1"/>
</dbReference>
<evidence type="ECO:0000256" key="2">
    <source>
        <dbReference type="ARBA" id="ARBA00022840"/>
    </source>
</evidence>
<evidence type="ECO:0000256" key="1">
    <source>
        <dbReference type="ARBA" id="ARBA00022741"/>
    </source>
</evidence>
<name>A0A4Y7JA81_PAPSO</name>
<evidence type="ECO:0000313" key="4">
    <source>
        <dbReference type="EMBL" id="RZC56958.1"/>
    </source>
</evidence>
<dbReference type="Gramene" id="RZC56962">
    <property type="protein sequence ID" value="RZC56962"/>
    <property type="gene ID" value="C5167_015817"/>
</dbReference>